<name>A0A175YMZ9_DAUCS</name>
<dbReference type="EMBL" id="CP093350">
    <property type="protein sequence ID" value="WOH11576.1"/>
    <property type="molecule type" value="Genomic_DNA"/>
</dbReference>
<dbReference type="PANTHER" id="PTHR31623:SF124">
    <property type="entry name" value="VINORINE SYNTHASE-RELATED"/>
    <property type="match status" value="1"/>
</dbReference>
<evidence type="ECO:0000313" key="4">
    <source>
        <dbReference type="EMBL" id="WOH11576.1"/>
    </source>
</evidence>
<evidence type="ECO:0000256" key="3">
    <source>
        <dbReference type="ARBA" id="ARBA00023315"/>
    </source>
</evidence>
<dbReference type="Gene3D" id="3.30.559.10">
    <property type="entry name" value="Chloramphenicol acetyltransferase-like domain"/>
    <property type="match status" value="2"/>
</dbReference>
<dbReference type="Pfam" id="PF02458">
    <property type="entry name" value="Transferase"/>
    <property type="match status" value="1"/>
</dbReference>
<keyword evidence="2" id="KW-0808">Transferase</keyword>
<gene>
    <name evidence="4" type="ORF">DCAR_0831066</name>
</gene>
<dbReference type="KEGG" id="dcr:108198133"/>
<dbReference type="Gramene" id="KZM84212">
    <property type="protein sequence ID" value="KZM84212"/>
    <property type="gene ID" value="DCAR_028241"/>
</dbReference>
<keyword evidence="5" id="KW-1185">Reference proteome</keyword>
<accession>A0A175YMZ9</accession>
<dbReference type="InterPro" id="IPR023213">
    <property type="entry name" value="CAT-like_dom_sf"/>
</dbReference>
<organism evidence="4 5">
    <name type="scientific">Daucus carota subsp. sativus</name>
    <name type="common">Carrot</name>
    <dbReference type="NCBI Taxonomy" id="79200"/>
    <lineage>
        <taxon>Eukaryota</taxon>
        <taxon>Viridiplantae</taxon>
        <taxon>Streptophyta</taxon>
        <taxon>Embryophyta</taxon>
        <taxon>Tracheophyta</taxon>
        <taxon>Spermatophyta</taxon>
        <taxon>Magnoliopsida</taxon>
        <taxon>eudicotyledons</taxon>
        <taxon>Gunneridae</taxon>
        <taxon>Pentapetalae</taxon>
        <taxon>asterids</taxon>
        <taxon>campanulids</taxon>
        <taxon>Apiales</taxon>
        <taxon>Apiaceae</taxon>
        <taxon>Apioideae</taxon>
        <taxon>Scandiceae</taxon>
        <taxon>Daucinae</taxon>
        <taxon>Daucus</taxon>
        <taxon>Daucus sect. Daucus</taxon>
    </lineage>
</organism>
<dbReference type="OMA" id="GMEAWIG"/>
<reference evidence="4" key="1">
    <citation type="journal article" date="2016" name="Nat. Genet.">
        <title>A high-quality carrot genome assembly provides new insights into carotenoid accumulation and asterid genome evolution.</title>
        <authorList>
            <person name="Iorizzo M."/>
            <person name="Ellison S."/>
            <person name="Senalik D."/>
            <person name="Zeng P."/>
            <person name="Satapoomin P."/>
            <person name="Huang J."/>
            <person name="Bowman M."/>
            <person name="Iovene M."/>
            <person name="Sanseverino W."/>
            <person name="Cavagnaro P."/>
            <person name="Yildiz M."/>
            <person name="Macko-Podgorni A."/>
            <person name="Moranska E."/>
            <person name="Grzebelus E."/>
            <person name="Grzebelus D."/>
            <person name="Ashrafi H."/>
            <person name="Zheng Z."/>
            <person name="Cheng S."/>
            <person name="Spooner D."/>
            <person name="Van Deynze A."/>
            <person name="Simon P."/>
        </authorList>
    </citation>
    <scope>NUCLEOTIDE SEQUENCE</scope>
    <source>
        <tissue evidence="4">Leaf</tissue>
    </source>
</reference>
<dbReference type="AlphaFoldDB" id="A0A175YMZ9"/>
<evidence type="ECO:0000256" key="1">
    <source>
        <dbReference type="ARBA" id="ARBA00009861"/>
    </source>
</evidence>
<keyword evidence="3" id="KW-0012">Acyltransferase</keyword>
<dbReference type="Proteomes" id="UP000077755">
    <property type="component" value="Chromosome 8"/>
</dbReference>
<evidence type="ECO:0000256" key="2">
    <source>
        <dbReference type="ARBA" id="ARBA00022679"/>
    </source>
</evidence>
<protein>
    <submittedName>
        <fullName evidence="4">Uncharacterized protein</fullName>
    </submittedName>
</protein>
<reference evidence="4" key="2">
    <citation type="submission" date="2022-03" db="EMBL/GenBank/DDBJ databases">
        <title>Draft title - Genomic analysis of global carrot germplasm unveils the trajectory of domestication and the origin of high carotenoid orange carrot.</title>
        <authorList>
            <person name="Iorizzo M."/>
            <person name="Ellison S."/>
            <person name="Senalik D."/>
            <person name="Macko-Podgorni A."/>
            <person name="Grzebelus D."/>
            <person name="Bostan H."/>
            <person name="Rolling W."/>
            <person name="Curaba J."/>
            <person name="Simon P."/>
        </authorList>
    </citation>
    <scope>NUCLEOTIDE SEQUENCE</scope>
    <source>
        <tissue evidence="4">Leaf</tissue>
    </source>
</reference>
<sequence length="441" mass="48673">MKVEVLSRELIKPYISTPSNLQHYRISLLDELSPTMNIPTILYYTDIQSSNHLKISLAKVLTRFYPLAGRYVKEACMVDCSDQGAEFVEAKVDIRIEDLISQGKDLKVELLNLLIPRPIGAVDEVSDPLLAIQVSTFACGGLAIGLMSSHRVADMATTSNFITEWALHAKIHGREDCLSMSPRWNSGLLFPGKHFAPLHLGLSRSEEKFEVHKVITKVFHFSKSAISRIQEKARGNSLSEKLPTRVQCVVGLLGKAIIDSHVANPANPREFLMSQILNLRGRTIPPLRKSQCGNLYLTAFVESVAGEGGVEFQSLVDMLSTSVKSGIEECKDALSTGEEGQMMVAKNFHDFKDSITNPGSFCAGCFSDLSKFPFYEADFGWGKPVWVSMANIPVSHGCFLLADESGQGMEAWIGLNVNDMSKLEMDGNIMEFTTQGMGRID</sequence>
<evidence type="ECO:0000313" key="5">
    <source>
        <dbReference type="Proteomes" id="UP000077755"/>
    </source>
</evidence>
<dbReference type="GO" id="GO:0016746">
    <property type="term" value="F:acyltransferase activity"/>
    <property type="evidence" value="ECO:0007669"/>
    <property type="project" value="UniProtKB-KW"/>
</dbReference>
<comment type="similarity">
    <text evidence="1">Belongs to the plant acyltransferase family.</text>
</comment>
<proteinExistence type="inferred from homology"/>
<dbReference type="PANTHER" id="PTHR31623">
    <property type="entry name" value="F21J9.9"/>
    <property type="match status" value="1"/>
</dbReference>